<proteinExistence type="predicted"/>
<accession>A0A0F7L425</accession>
<sequence length="66" mass="7099">MAVAGRLSGRRCRRLPASSSFSSSAAVDRRPLGHRSATRHSNANVHRASPLPLPPRTSPASRTLRV</sequence>
<evidence type="ECO:0000313" key="2">
    <source>
        <dbReference type="EMBL" id="AKH46690.1"/>
    </source>
</evidence>
<reference evidence="2" key="1">
    <citation type="journal article" date="2015" name="Front. Microbiol.">
        <title>Combining genomic sequencing methods to explore viral diversity and reveal potential virus-host interactions.</title>
        <authorList>
            <person name="Chow C.E."/>
            <person name="Winget D.M."/>
            <person name="White R.A.III."/>
            <person name="Hallam S.J."/>
            <person name="Suttle C.A."/>
        </authorList>
    </citation>
    <scope>NUCLEOTIDE SEQUENCE</scope>
    <source>
        <strain evidence="2">Anoxic2_1</strain>
    </source>
</reference>
<protein>
    <submittedName>
        <fullName evidence="2">Uncharacterized protein</fullName>
    </submittedName>
</protein>
<dbReference type="EMBL" id="KR029585">
    <property type="protein sequence ID" value="AKH46690.1"/>
    <property type="molecule type" value="Genomic_DNA"/>
</dbReference>
<evidence type="ECO:0000256" key="1">
    <source>
        <dbReference type="SAM" id="MobiDB-lite"/>
    </source>
</evidence>
<organism evidence="2">
    <name type="scientific">uncultured marine virus</name>
    <dbReference type="NCBI Taxonomy" id="186617"/>
    <lineage>
        <taxon>Viruses</taxon>
        <taxon>environmental samples</taxon>
    </lineage>
</organism>
<reference evidence="2" key="2">
    <citation type="submission" date="2015-03" db="EMBL/GenBank/DDBJ databases">
        <authorList>
            <person name="Chow C.-E.T."/>
            <person name="Winget D.M."/>
            <person name="White R.A.III."/>
            <person name="Hallam S.J."/>
            <person name="Suttle C.A."/>
        </authorList>
    </citation>
    <scope>NUCLEOTIDE SEQUENCE</scope>
    <source>
        <strain evidence="2">Anoxic2_1</strain>
    </source>
</reference>
<feature type="compositionally biased region" description="Low complexity" evidence="1">
    <location>
        <begin position="17"/>
        <end position="26"/>
    </location>
</feature>
<name>A0A0F7L425_9VIRU</name>
<feature type="region of interest" description="Disordered" evidence="1">
    <location>
        <begin position="1"/>
        <end position="66"/>
    </location>
</feature>